<reference evidence="1 2" key="1">
    <citation type="submission" date="2016-05" db="EMBL/GenBank/DDBJ databases">
        <title>Nuclear genome of Blastocystis sp. subtype 1 NandII.</title>
        <authorList>
            <person name="Gentekaki E."/>
            <person name="Curtis B."/>
            <person name="Stairs C."/>
            <person name="Eme L."/>
            <person name="Herman E."/>
            <person name="Klimes V."/>
            <person name="Arias M.C."/>
            <person name="Elias M."/>
            <person name="Hilliou F."/>
            <person name="Klute M."/>
            <person name="Malik S.-B."/>
            <person name="Pightling A."/>
            <person name="Rachubinski R."/>
            <person name="Salas D."/>
            <person name="Schlacht A."/>
            <person name="Suga H."/>
            <person name="Archibald J."/>
            <person name="Ball S.G."/>
            <person name="Clark G."/>
            <person name="Dacks J."/>
            <person name="Van Der Giezen M."/>
            <person name="Tsaousis A."/>
            <person name="Roger A."/>
        </authorList>
    </citation>
    <scope>NUCLEOTIDE SEQUENCE [LARGE SCALE GENOMIC DNA]</scope>
    <source>
        <strain evidence="2">ATCC 50177 / NandII</strain>
    </source>
</reference>
<evidence type="ECO:0000313" key="1">
    <source>
        <dbReference type="EMBL" id="OAO14017.1"/>
    </source>
</evidence>
<evidence type="ECO:0008006" key="3">
    <source>
        <dbReference type="Google" id="ProtNLM"/>
    </source>
</evidence>
<proteinExistence type="predicted"/>
<dbReference type="AlphaFoldDB" id="A0A196SD11"/>
<comment type="caution">
    <text evidence="1">The sequence shown here is derived from an EMBL/GenBank/DDBJ whole genome shotgun (WGS) entry which is preliminary data.</text>
</comment>
<keyword evidence="2" id="KW-1185">Reference proteome</keyword>
<dbReference type="Proteomes" id="UP000078348">
    <property type="component" value="Unassembled WGS sequence"/>
</dbReference>
<dbReference type="EMBL" id="LXWW01000297">
    <property type="protein sequence ID" value="OAO14017.1"/>
    <property type="molecule type" value="Genomic_DNA"/>
</dbReference>
<sequence>MDNHPCSVKVVTRDKRTVCAITVDVGEKVDRVKLKIQEQSMRRASSFVLYYNKIYLMNDTVLRDLHPSSDSFSLIIEYGVDREYTFVLDDGSTRRARVNSLETFGGIRDLAASTIGTSANNVIVLCNDMVPISPATPSSYNVTSRCFRVTMVPNDIPPCAKPSIVSTIKALKESNDPLLCYLSLVYFFNNDPNNYVSLIDLALITCDALADVNAYIPSKMDICLLFLIHTMIYERISIEAMQAAQTQPRDNSFLFLETLYNCLHVLVVRYLKLSLPLARDVLRYLLQPIELYQKTLGASSVRMSMLRSSYTSTKTPPACSAVMELCVSALELYCNADDMVLYPPQDAIVQTLLGLKGIVTTQVYAKVLSCLCGQCRKESCVRRIVEAFPLETVSSLITSCEGEPAIVRTLFLIYAFIMERTDMPATERDQILDKATEYLDRHGDNLSLLEAYILLVIPAYNGNFTALSRRVAVKLEEALQFSEQSDVVERWITTLLSSYFGGLPEESYAFYLQQSHLLFIHLHDNPLDAAVLRRCTQSLRVYCLSPYLLNHIITVDSMAILVRALRLNIRADSPAVAQIASLFQSILSGNASTIGYFLDNHGLDCITENLDCCSRVEDVLDLYDVMILVFREVSPSQLPMFSIDVFRTIDRFNENTKLITKAMTILSLFNCLEADEMEKKLDKLNSYLLGAMSSHSYYLVSVIVYILSKLELDDRAMRLLESRHFVANVDSFVMEFAEKDDGSGHRVKNNEHFTNIVYYMLGFFHDHIANNYVVDALDLRMVLRWVRMYACDLGIVSLFVELFSAYLQSSYYHVTSEEELAVVALLLDLFCVYADNTLPTVALQASILSTLMNLFSGYHTVICQAFLQPSFRATLAALLSHIFRLSCCLHNLDATATPAAPARDTKTLTLARHASPSTLSGVGIAGATGAGGTAAARASVSQSSVFCINLTPKRDASCFRRRHCLSKSARSLSPFASQTTQTGQTGQTGQTAVSLLEGAPVRLTAEEMAFDWTSLVSHLLQFIQGVVEYDEGITEVELEPLKKPLLCFYTLYHYINTRKEKSFESQSIEQMLKVILETNCKVHVRELPERNLRDSLNSISEESDLNKRLSFRGAEKRVSLGIPRNDVLSVVASDMK</sequence>
<accession>A0A196SD11</accession>
<protein>
    <recommendedName>
        <fullName evidence="3">Ubiquitin-like domain-containing protein</fullName>
    </recommendedName>
</protein>
<dbReference type="InterPro" id="IPR029071">
    <property type="entry name" value="Ubiquitin-like_domsf"/>
</dbReference>
<gene>
    <name evidence="1" type="ORF">AV274_4274</name>
</gene>
<dbReference type="OrthoDB" id="10644098at2759"/>
<name>A0A196SD11_BLAHN</name>
<dbReference type="SUPFAM" id="SSF54236">
    <property type="entry name" value="Ubiquitin-like"/>
    <property type="match status" value="1"/>
</dbReference>
<evidence type="ECO:0000313" key="2">
    <source>
        <dbReference type="Proteomes" id="UP000078348"/>
    </source>
</evidence>
<organism evidence="1 2">
    <name type="scientific">Blastocystis sp. subtype 1 (strain ATCC 50177 / NandII)</name>
    <dbReference type="NCBI Taxonomy" id="478820"/>
    <lineage>
        <taxon>Eukaryota</taxon>
        <taxon>Sar</taxon>
        <taxon>Stramenopiles</taxon>
        <taxon>Bigyra</taxon>
        <taxon>Opalozoa</taxon>
        <taxon>Opalinata</taxon>
        <taxon>Blastocystidae</taxon>
        <taxon>Blastocystis</taxon>
    </lineage>
</organism>